<feature type="region of interest" description="Disordered" evidence="5">
    <location>
        <begin position="216"/>
        <end position="244"/>
    </location>
</feature>
<accession>A0AAE0A8K8</accession>
<sequence length="290" mass="32192">MDLKRLVGFHAMRHNFEWKVKRSNKSVIHLVCKIDNHTWKLRAMMRNEGTYFQVRIFGEQWTVNLLQKTCTCSKFQMDYLSCSHALAAVRERNLDYTSLCADYYKRETFVNAYSVPIMPVGHPNTLVVLDDIRPRVVLERPTTQEGKSSATGCEVTCQPRLRARNGRSIDKLEDASDDTCGHAGKVTWDMGVASEHTIGKGVDFEETTCKLVDTDETAAGSSGVSEQTCEAISKPVDTEETNEGSCGVSEAICDKVTWSSRVNVDSGKPVDIEETSVGSCGVSEAISWAC</sequence>
<keyword evidence="3" id="KW-0862">Zinc</keyword>
<dbReference type="SMART" id="SM00575">
    <property type="entry name" value="ZnF_PMZ"/>
    <property type="match status" value="1"/>
</dbReference>
<feature type="domain" description="SWIM-type" evidence="6">
    <location>
        <begin position="52"/>
        <end position="93"/>
    </location>
</feature>
<dbReference type="Pfam" id="PF04434">
    <property type="entry name" value="SWIM"/>
    <property type="match status" value="1"/>
</dbReference>
<dbReference type="AlphaFoldDB" id="A0AAE0A8K8"/>
<evidence type="ECO:0000256" key="2">
    <source>
        <dbReference type="ARBA" id="ARBA00022771"/>
    </source>
</evidence>
<evidence type="ECO:0000313" key="7">
    <source>
        <dbReference type="EMBL" id="KAK3205373.1"/>
    </source>
</evidence>
<protein>
    <recommendedName>
        <fullName evidence="6">SWIM-type domain-containing protein</fullName>
    </recommendedName>
</protein>
<dbReference type="Proteomes" id="UP001281410">
    <property type="component" value="Unassembled WGS sequence"/>
</dbReference>
<gene>
    <name evidence="7" type="ORF">Dsin_019419</name>
</gene>
<evidence type="ECO:0000259" key="6">
    <source>
        <dbReference type="PROSITE" id="PS50966"/>
    </source>
</evidence>
<dbReference type="PROSITE" id="PS50966">
    <property type="entry name" value="ZF_SWIM"/>
    <property type="match status" value="1"/>
</dbReference>
<keyword evidence="8" id="KW-1185">Reference proteome</keyword>
<reference evidence="7" key="1">
    <citation type="journal article" date="2023" name="Plant J.">
        <title>Genome sequences and population genomics provide insights into the demographic history, inbreeding, and mutation load of two 'living fossil' tree species of Dipteronia.</title>
        <authorList>
            <person name="Feng Y."/>
            <person name="Comes H.P."/>
            <person name="Chen J."/>
            <person name="Zhu S."/>
            <person name="Lu R."/>
            <person name="Zhang X."/>
            <person name="Li P."/>
            <person name="Qiu J."/>
            <person name="Olsen K.M."/>
            <person name="Qiu Y."/>
        </authorList>
    </citation>
    <scope>NUCLEOTIDE SEQUENCE</scope>
    <source>
        <strain evidence="7">NBL</strain>
    </source>
</reference>
<keyword evidence="1" id="KW-0479">Metal-binding</keyword>
<feature type="compositionally biased region" description="Polar residues" evidence="5">
    <location>
        <begin position="219"/>
        <end position="230"/>
    </location>
</feature>
<evidence type="ECO:0000256" key="5">
    <source>
        <dbReference type="SAM" id="MobiDB-lite"/>
    </source>
</evidence>
<evidence type="ECO:0000256" key="4">
    <source>
        <dbReference type="PROSITE-ProRule" id="PRU00325"/>
    </source>
</evidence>
<comment type="caution">
    <text evidence="7">The sequence shown here is derived from an EMBL/GenBank/DDBJ whole genome shotgun (WGS) entry which is preliminary data.</text>
</comment>
<keyword evidence="2 4" id="KW-0863">Zinc-finger</keyword>
<organism evidence="7 8">
    <name type="scientific">Dipteronia sinensis</name>
    <dbReference type="NCBI Taxonomy" id="43782"/>
    <lineage>
        <taxon>Eukaryota</taxon>
        <taxon>Viridiplantae</taxon>
        <taxon>Streptophyta</taxon>
        <taxon>Embryophyta</taxon>
        <taxon>Tracheophyta</taxon>
        <taxon>Spermatophyta</taxon>
        <taxon>Magnoliopsida</taxon>
        <taxon>eudicotyledons</taxon>
        <taxon>Gunneridae</taxon>
        <taxon>Pentapetalae</taxon>
        <taxon>rosids</taxon>
        <taxon>malvids</taxon>
        <taxon>Sapindales</taxon>
        <taxon>Sapindaceae</taxon>
        <taxon>Hippocastanoideae</taxon>
        <taxon>Acereae</taxon>
        <taxon>Dipteronia</taxon>
    </lineage>
</organism>
<proteinExistence type="predicted"/>
<name>A0AAE0A8K8_9ROSI</name>
<dbReference type="EMBL" id="JANJYJ010000006">
    <property type="protein sequence ID" value="KAK3205373.1"/>
    <property type="molecule type" value="Genomic_DNA"/>
</dbReference>
<dbReference type="InterPro" id="IPR007527">
    <property type="entry name" value="Znf_SWIM"/>
</dbReference>
<dbReference type="InterPro" id="IPR006564">
    <property type="entry name" value="Znf_PMZ"/>
</dbReference>
<evidence type="ECO:0000256" key="3">
    <source>
        <dbReference type="ARBA" id="ARBA00022833"/>
    </source>
</evidence>
<evidence type="ECO:0000256" key="1">
    <source>
        <dbReference type="ARBA" id="ARBA00022723"/>
    </source>
</evidence>
<dbReference type="GO" id="GO:0008270">
    <property type="term" value="F:zinc ion binding"/>
    <property type="evidence" value="ECO:0007669"/>
    <property type="project" value="UniProtKB-KW"/>
</dbReference>
<evidence type="ECO:0000313" key="8">
    <source>
        <dbReference type="Proteomes" id="UP001281410"/>
    </source>
</evidence>